<keyword evidence="3" id="KW-1185">Reference proteome</keyword>
<comment type="caution">
    <text evidence="1">The sequence shown here is derived from an EMBL/GenBank/DDBJ whole genome shotgun (WGS) entry which is preliminary data.</text>
</comment>
<reference evidence="3 4" key="1">
    <citation type="submission" date="2018-06" db="EMBL/GenBank/DDBJ databases">
        <title>Comparative genomics of downy mildews reveals potential adaptations to biotrophy.</title>
        <authorList>
            <person name="Fletcher K."/>
            <person name="Klosterman S.J."/>
            <person name="Derevnina L."/>
            <person name="Martin F."/>
            <person name="Koike S."/>
            <person name="Reyes Chin-Wo S."/>
            <person name="Mou B."/>
            <person name="Michelmore R."/>
        </authorList>
    </citation>
    <scope>NUCLEOTIDE SEQUENCE [LARGE SCALE GENOMIC DNA]</scope>
    <source>
        <strain evidence="2 4">R13</strain>
        <strain evidence="1 3">R14</strain>
    </source>
</reference>
<accession>A0A3M6VFN9</accession>
<dbReference type="AlphaFoldDB" id="A0A3M6VFN9"/>
<evidence type="ECO:0000313" key="3">
    <source>
        <dbReference type="Proteomes" id="UP000282087"/>
    </source>
</evidence>
<gene>
    <name evidence="2" type="ORF">DD237_002202</name>
    <name evidence="1" type="ORF">DD238_005831</name>
</gene>
<evidence type="ECO:0000313" key="4">
    <source>
        <dbReference type="Proteomes" id="UP000286097"/>
    </source>
</evidence>
<dbReference type="EMBL" id="QKXF01000187">
    <property type="protein sequence ID" value="RQM14737.1"/>
    <property type="molecule type" value="Genomic_DNA"/>
</dbReference>
<sequence length="69" mass="7765">MLGMSLYLKIDLLFATLLIFDFLLTNRRLDGRELVVKAGAPENSAGMTSAAQLLEQLSEITIICRRRPR</sequence>
<evidence type="ECO:0000313" key="1">
    <source>
        <dbReference type="EMBL" id="RMX64246.1"/>
    </source>
</evidence>
<organism evidence="1 3">
    <name type="scientific">Peronospora effusa</name>
    <dbReference type="NCBI Taxonomy" id="542832"/>
    <lineage>
        <taxon>Eukaryota</taxon>
        <taxon>Sar</taxon>
        <taxon>Stramenopiles</taxon>
        <taxon>Oomycota</taxon>
        <taxon>Peronosporomycetes</taxon>
        <taxon>Peronosporales</taxon>
        <taxon>Peronosporaceae</taxon>
        <taxon>Peronospora</taxon>
    </lineage>
</organism>
<evidence type="ECO:0000313" key="2">
    <source>
        <dbReference type="EMBL" id="RQM14737.1"/>
    </source>
</evidence>
<dbReference type="VEuPathDB" id="FungiDB:DD237_002202"/>
<dbReference type="Proteomes" id="UP000286097">
    <property type="component" value="Unassembled WGS sequence"/>
</dbReference>
<dbReference type="Proteomes" id="UP000282087">
    <property type="component" value="Unassembled WGS sequence"/>
</dbReference>
<dbReference type="EMBL" id="QLLG01000327">
    <property type="protein sequence ID" value="RMX64246.1"/>
    <property type="molecule type" value="Genomic_DNA"/>
</dbReference>
<protein>
    <submittedName>
        <fullName evidence="1">Uncharacterized protein</fullName>
    </submittedName>
</protein>
<name>A0A3M6VFN9_9STRA</name>
<proteinExistence type="predicted"/>